<organism evidence="11">
    <name type="scientific">Archaeoglobus fulgidus</name>
    <dbReference type="NCBI Taxonomy" id="2234"/>
    <lineage>
        <taxon>Archaea</taxon>
        <taxon>Methanobacteriati</taxon>
        <taxon>Methanobacteriota</taxon>
        <taxon>Archaeoglobi</taxon>
        <taxon>Archaeoglobales</taxon>
        <taxon>Archaeoglobaceae</taxon>
        <taxon>Archaeoglobus</taxon>
    </lineage>
</organism>
<keyword evidence="4 8" id="KW-0547">Nucleotide-binding</keyword>
<dbReference type="GO" id="GO:0005524">
    <property type="term" value="F:ATP binding"/>
    <property type="evidence" value="ECO:0007669"/>
    <property type="project" value="UniProtKB-UniRule"/>
</dbReference>
<evidence type="ECO:0000259" key="9">
    <source>
        <dbReference type="Pfam" id="PF01656"/>
    </source>
</evidence>
<dbReference type="InterPro" id="IPR002586">
    <property type="entry name" value="CobQ/CobB/MinD/ParA_Nub-bd_dom"/>
</dbReference>
<keyword evidence="6 8" id="KW-0460">Magnesium</keyword>
<dbReference type="EMBL" id="DTLB01000017">
    <property type="protein sequence ID" value="HFW31967.1"/>
    <property type="molecule type" value="Genomic_DNA"/>
</dbReference>
<feature type="domain" description="CobQ/CobB/MinD/ParA nucleotide binding" evidence="9">
    <location>
        <begin position="11"/>
        <end position="194"/>
    </location>
</feature>
<keyword evidence="5 8" id="KW-0067">ATP-binding</keyword>
<dbReference type="SUPFAM" id="SSF52317">
    <property type="entry name" value="Class I glutamine amidotransferase-like"/>
    <property type="match status" value="1"/>
</dbReference>
<dbReference type="HAMAP" id="MF_00027">
    <property type="entry name" value="CobB_CbiA"/>
    <property type="match status" value="1"/>
</dbReference>
<keyword evidence="2 8" id="KW-0169">Cobalamin biosynthesis</keyword>
<dbReference type="EC" id="6.3.5.11" evidence="8"/>
<dbReference type="InterPro" id="IPR004484">
    <property type="entry name" value="CbiA/CobB_synth"/>
</dbReference>
<reference evidence="11" key="1">
    <citation type="journal article" date="2020" name="mSystems">
        <title>Genome- and Community-Level Interaction Insights into Carbon Utilization and Element Cycling Functions of Hydrothermarchaeota in Hydrothermal Sediment.</title>
        <authorList>
            <person name="Zhou Z."/>
            <person name="Liu Y."/>
            <person name="Xu W."/>
            <person name="Pan J."/>
            <person name="Luo Z.H."/>
            <person name="Li M."/>
        </authorList>
    </citation>
    <scope>NUCLEOTIDE SEQUENCE [LARGE SCALE GENOMIC DNA]</scope>
    <source>
        <strain evidence="11">SpSt-87</strain>
    </source>
</reference>
<evidence type="ECO:0000256" key="5">
    <source>
        <dbReference type="ARBA" id="ARBA00022840"/>
    </source>
</evidence>
<dbReference type="GO" id="GO:0042242">
    <property type="term" value="F:cobyrinic acid a,c-diamide synthase activity"/>
    <property type="evidence" value="ECO:0007669"/>
    <property type="project" value="UniProtKB-UniRule"/>
</dbReference>
<dbReference type="PANTHER" id="PTHR43873">
    <property type="entry name" value="COBYRINATE A,C-DIAMIDE SYNTHASE"/>
    <property type="match status" value="1"/>
</dbReference>
<gene>
    <name evidence="11" type="primary">cobB</name>
    <name evidence="8" type="synonym">cbiA</name>
    <name evidence="11" type="ORF">ENW66_03315</name>
</gene>
<feature type="site" description="Increases nucleophilicity of active site Cys" evidence="8">
    <location>
        <position position="437"/>
    </location>
</feature>
<name>A0A7C3RBS9_ARCFL</name>
<dbReference type="CDD" id="cd05388">
    <property type="entry name" value="CobB_N"/>
    <property type="match status" value="1"/>
</dbReference>
<dbReference type="NCBIfam" id="NF002204">
    <property type="entry name" value="PRK01077.1"/>
    <property type="match status" value="1"/>
</dbReference>
<dbReference type="InterPro" id="IPR011698">
    <property type="entry name" value="GATase_3"/>
</dbReference>
<comment type="cofactor">
    <cofactor evidence="1 8">
        <name>Mg(2+)</name>
        <dbReference type="ChEBI" id="CHEBI:18420"/>
    </cofactor>
</comment>
<dbReference type="InterPro" id="IPR029062">
    <property type="entry name" value="Class_I_gatase-like"/>
</dbReference>
<dbReference type="GO" id="GO:0009236">
    <property type="term" value="P:cobalamin biosynthetic process"/>
    <property type="evidence" value="ECO:0007669"/>
    <property type="project" value="UniProtKB-UniRule"/>
</dbReference>
<dbReference type="Pfam" id="PF07685">
    <property type="entry name" value="GATase_3"/>
    <property type="match status" value="1"/>
</dbReference>
<dbReference type="InterPro" id="IPR027417">
    <property type="entry name" value="P-loop_NTPase"/>
</dbReference>
<accession>A0A7C3RBS9</accession>
<evidence type="ECO:0000313" key="11">
    <source>
        <dbReference type="EMBL" id="HFW31967.1"/>
    </source>
</evidence>
<evidence type="ECO:0000256" key="4">
    <source>
        <dbReference type="ARBA" id="ARBA00022741"/>
    </source>
</evidence>
<dbReference type="Gene3D" id="3.40.50.880">
    <property type="match status" value="1"/>
</dbReference>
<dbReference type="Pfam" id="PF01656">
    <property type="entry name" value="CbiA"/>
    <property type="match status" value="1"/>
</dbReference>
<keyword evidence="7 8" id="KW-0315">Glutamine amidotransferase</keyword>
<dbReference type="PANTHER" id="PTHR43873:SF1">
    <property type="entry name" value="COBYRINATE A,C-DIAMIDE SYNTHASE"/>
    <property type="match status" value="1"/>
</dbReference>
<comment type="catalytic activity">
    <reaction evidence="8">
        <text>cob(II)yrinate + 2 L-glutamine + 2 ATP + 2 H2O = cob(II)yrinate a,c diamide + 2 L-glutamate + 2 ADP + 2 phosphate + 2 H(+)</text>
        <dbReference type="Rhea" id="RHEA:26289"/>
        <dbReference type="ChEBI" id="CHEBI:15377"/>
        <dbReference type="ChEBI" id="CHEBI:15378"/>
        <dbReference type="ChEBI" id="CHEBI:29985"/>
        <dbReference type="ChEBI" id="CHEBI:30616"/>
        <dbReference type="ChEBI" id="CHEBI:43474"/>
        <dbReference type="ChEBI" id="CHEBI:58359"/>
        <dbReference type="ChEBI" id="CHEBI:58537"/>
        <dbReference type="ChEBI" id="CHEBI:58894"/>
        <dbReference type="ChEBI" id="CHEBI:456216"/>
        <dbReference type="EC" id="6.3.5.11"/>
    </reaction>
</comment>
<comment type="miscellaneous">
    <text evidence="8">The a and c carboxylates of cobyrinate are activated for nucleophilic attack via formation of a phosphorylated intermediate by ATP. CbiA catalyzes first the amidation of the c-carboxylate, and then that of the a-carboxylate.</text>
</comment>
<evidence type="ECO:0000256" key="6">
    <source>
        <dbReference type="ARBA" id="ARBA00022842"/>
    </source>
</evidence>
<comment type="function">
    <text evidence="8">Catalyzes the ATP-dependent amidation of the two carboxylate groups at positions a and c of cobyrinate, using either L-glutamine or ammonia as the nitrogen source.</text>
</comment>
<comment type="domain">
    <text evidence="8">Comprises of two domains. The C-terminal domain contains the binding site for glutamine and catalyzes the hydrolysis of this substrate to glutamate and ammonia. The N-terminal domain is anticipated to bind ATP and cobyrinate and catalyzes the ultimate synthesis of the diamide product. The ammonia produced via the glutaminase domain is probably translocated to the adjacent domain via a molecular tunnel, where it reacts with an activated intermediate.</text>
</comment>
<comment type="similarity">
    <text evidence="8">Belongs to the CobB/CbiA family.</text>
</comment>
<protein>
    <recommendedName>
        <fullName evidence="8">Cobyrinate a,c-diamide synthase</fullName>
        <ecNumber evidence="8">6.3.5.11</ecNumber>
    </recommendedName>
    <alternativeName>
        <fullName evidence="8">Cobyrinic acid a,c-diamide synthetase</fullName>
    </alternativeName>
</protein>
<evidence type="ECO:0000256" key="7">
    <source>
        <dbReference type="ARBA" id="ARBA00022962"/>
    </source>
</evidence>
<dbReference type="CDD" id="cd03130">
    <property type="entry name" value="GATase1_CobB"/>
    <property type="match status" value="1"/>
</dbReference>
<dbReference type="NCBIfam" id="TIGR00379">
    <property type="entry name" value="cobB"/>
    <property type="match status" value="1"/>
</dbReference>
<feature type="active site" description="Nucleophile" evidence="8">
    <location>
        <position position="335"/>
    </location>
</feature>
<evidence type="ECO:0000256" key="3">
    <source>
        <dbReference type="ARBA" id="ARBA00022598"/>
    </source>
</evidence>
<proteinExistence type="inferred from homology"/>
<comment type="pathway">
    <text evidence="8">Cofactor biosynthesis; adenosylcobalamin biosynthesis; cob(II)yrinate a,c-diamide from sirohydrochlorin (anaerobic route): step 10/10.</text>
</comment>
<sequence>MKPLQMEIPRVVIAGTSSKVGKTMISIGLMRLLVSRGYRVQPYKVGPDFIDPGFHHLATGRYSRNLDSFMLDRQTIIETFVRNFKGADIAIIEGKTGLYDSSDAISEKGSVAEVSKILKAPVVLVANVERLNRTAAAMLLGYKLFDPGVMLEGVILNRIGSQRHAGKVKMAVEKLAGLRVLGVVPRKNVKMPYRHLGLVTAYEREDIEELFDSISDIVEKHVDVDTILKIAEKAPPLDSVVENEIESEKEKQVRIGVIRDQVFSFYYQDNLDELSKYAELVFLNSLEDKKLPNLDALYIGGGFPEVFAEELEKNKKLREEIYEFCQSGKPVYAECGGLMYLGESLETSDGEFEMVGFLPLKTKMYERFQAQGYSVYRASKSCIIARRNQKIVGHEFHYSRPTITGKVDFAFRVERGFGIDGRRDGIMKENTLGCYIHVHFLSDKSVSKRFIKNAIKKKK</sequence>
<evidence type="ECO:0000256" key="2">
    <source>
        <dbReference type="ARBA" id="ARBA00022573"/>
    </source>
</evidence>
<comment type="caution">
    <text evidence="11">The sequence shown here is derived from an EMBL/GenBank/DDBJ whole genome shotgun (WGS) entry which is preliminary data.</text>
</comment>
<dbReference type="AlphaFoldDB" id="A0A7C3RBS9"/>
<dbReference type="SUPFAM" id="SSF52540">
    <property type="entry name" value="P-loop containing nucleoside triphosphate hydrolases"/>
    <property type="match status" value="1"/>
</dbReference>
<feature type="domain" description="CobB/CobQ-like glutamine amidotransferase" evidence="10">
    <location>
        <begin position="254"/>
        <end position="443"/>
    </location>
</feature>
<evidence type="ECO:0000259" key="10">
    <source>
        <dbReference type="Pfam" id="PF07685"/>
    </source>
</evidence>
<dbReference type="UniPathway" id="UPA00148">
    <property type="reaction ID" value="UER00231"/>
</dbReference>
<dbReference type="Gene3D" id="3.40.50.300">
    <property type="entry name" value="P-loop containing nucleotide triphosphate hydrolases"/>
    <property type="match status" value="2"/>
</dbReference>
<evidence type="ECO:0000256" key="8">
    <source>
        <dbReference type="HAMAP-Rule" id="MF_00027"/>
    </source>
</evidence>
<evidence type="ECO:0000256" key="1">
    <source>
        <dbReference type="ARBA" id="ARBA00001946"/>
    </source>
</evidence>
<dbReference type="PROSITE" id="PS51274">
    <property type="entry name" value="GATASE_COBBQ"/>
    <property type="match status" value="1"/>
</dbReference>
<keyword evidence="3 8" id="KW-0436">Ligase</keyword>